<evidence type="ECO:0000256" key="4">
    <source>
        <dbReference type="ARBA" id="ARBA00022840"/>
    </source>
</evidence>
<evidence type="ECO:0000256" key="5">
    <source>
        <dbReference type="PROSITE-ProRule" id="PRU00560"/>
    </source>
</evidence>
<dbReference type="Gene3D" id="3.40.50.300">
    <property type="entry name" value="P-loop containing nucleotide triphosphate hydrolases"/>
    <property type="match status" value="2"/>
</dbReference>
<dbReference type="GO" id="GO:0005829">
    <property type="term" value="C:cytosol"/>
    <property type="evidence" value="ECO:0007669"/>
    <property type="project" value="TreeGrafter"/>
</dbReference>
<feature type="domain" description="UvrD-like helicase ATP-binding" evidence="6">
    <location>
        <begin position="1"/>
        <end position="96"/>
    </location>
</feature>
<dbReference type="InterPro" id="IPR014016">
    <property type="entry name" value="UvrD-like_ATP-bd"/>
</dbReference>
<evidence type="ECO:0000256" key="2">
    <source>
        <dbReference type="ARBA" id="ARBA00022801"/>
    </source>
</evidence>
<dbReference type="AlphaFoldDB" id="A0A378MZR9"/>
<dbReference type="InterPro" id="IPR027417">
    <property type="entry name" value="P-loop_NTPase"/>
</dbReference>
<dbReference type="GO" id="GO:0003677">
    <property type="term" value="F:DNA binding"/>
    <property type="evidence" value="ECO:0007669"/>
    <property type="project" value="InterPro"/>
</dbReference>
<dbReference type="GO" id="GO:0008854">
    <property type="term" value="F:exodeoxyribonuclease V activity"/>
    <property type="evidence" value="ECO:0007669"/>
    <property type="project" value="UniProtKB-EC"/>
</dbReference>
<accession>A0A378MZR9</accession>
<sequence length="134" mass="15514">MLNQALKNLHTGEALSQKIRAMYPFAMIDEFQDTDLTQYEIFSQIFMAENAENGFIMIGDPKQSIYKFRGADIFTYLRAAKQADEQFTLGKNWRSLPEVVQAVNNLFSFANDNSPFLYEDIGFHQWRLIAKKVS</sequence>
<reference evidence="7 8" key="1">
    <citation type="submission" date="2018-06" db="EMBL/GenBank/DDBJ databases">
        <authorList>
            <consortium name="Pathogen Informatics"/>
            <person name="Doyle S."/>
        </authorList>
    </citation>
    <scope>NUCLEOTIDE SEQUENCE [LARGE SCALE GENOMIC DNA]</scope>
    <source>
        <strain evidence="7 8">NCTC10638</strain>
    </source>
</reference>
<comment type="caution">
    <text evidence="5">Lacks conserved residue(s) required for the propagation of feature annotation.</text>
</comment>
<organism evidence="7 8">
    <name type="scientific">Mannheimia haemolytica</name>
    <name type="common">Pasteurella haemolytica</name>
    <dbReference type="NCBI Taxonomy" id="75985"/>
    <lineage>
        <taxon>Bacteria</taxon>
        <taxon>Pseudomonadati</taxon>
        <taxon>Pseudomonadota</taxon>
        <taxon>Gammaproteobacteria</taxon>
        <taxon>Pasteurellales</taxon>
        <taxon>Pasteurellaceae</taxon>
        <taxon>Mannheimia</taxon>
    </lineage>
</organism>
<dbReference type="GO" id="GO:0005524">
    <property type="term" value="F:ATP binding"/>
    <property type="evidence" value="ECO:0007669"/>
    <property type="project" value="UniProtKB-UniRule"/>
</dbReference>
<dbReference type="GO" id="GO:0043138">
    <property type="term" value="F:3'-5' DNA helicase activity"/>
    <property type="evidence" value="ECO:0007669"/>
    <property type="project" value="TreeGrafter"/>
</dbReference>
<dbReference type="InterPro" id="IPR000212">
    <property type="entry name" value="DNA_helicase_UvrD/REP"/>
</dbReference>
<dbReference type="GO" id="GO:0000725">
    <property type="term" value="P:recombinational repair"/>
    <property type="evidence" value="ECO:0007669"/>
    <property type="project" value="TreeGrafter"/>
</dbReference>
<dbReference type="EMBL" id="UGPN01000002">
    <property type="protein sequence ID" value="STY60895.1"/>
    <property type="molecule type" value="Genomic_DNA"/>
</dbReference>
<keyword evidence="2 5" id="KW-0378">Hydrolase</keyword>
<dbReference type="SUPFAM" id="SSF52540">
    <property type="entry name" value="P-loop containing nucleoside triphosphate hydrolases"/>
    <property type="match status" value="1"/>
</dbReference>
<evidence type="ECO:0000259" key="6">
    <source>
        <dbReference type="PROSITE" id="PS51198"/>
    </source>
</evidence>
<name>A0A378MZR9_MANHA</name>
<evidence type="ECO:0000313" key="7">
    <source>
        <dbReference type="EMBL" id="STY60895.1"/>
    </source>
</evidence>
<gene>
    <name evidence="7" type="primary">recB_2</name>
    <name evidence="7" type="ORF">NCTC10638_02102</name>
</gene>
<dbReference type="Pfam" id="PF00580">
    <property type="entry name" value="UvrD-helicase"/>
    <property type="match status" value="1"/>
</dbReference>
<keyword evidence="3 5" id="KW-0347">Helicase</keyword>
<dbReference type="Proteomes" id="UP000254802">
    <property type="component" value="Unassembled WGS sequence"/>
</dbReference>
<proteinExistence type="predicted"/>
<keyword evidence="1 5" id="KW-0547">Nucleotide-binding</keyword>
<dbReference type="EC" id="3.1.11.5" evidence="7"/>
<dbReference type="GO" id="GO:0009338">
    <property type="term" value="C:exodeoxyribonuclease V complex"/>
    <property type="evidence" value="ECO:0007669"/>
    <property type="project" value="TreeGrafter"/>
</dbReference>
<protein>
    <submittedName>
        <fullName evidence="7">Exodeoxyribonuclease V beta chain</fullName>
        <ecNumber evidence="7">3.1.11.5</ecNumber>
    </submittedName>
</protein>
<dbReference type="PROSITE" id="PS51198">
    <property type="entry name" value="UVRD_HELICASE_ATP_BIND"/>
    <property type="match status" value="1"/>
</dbReference>
<evidence type="ECO:0000256" key="1">
    <source>
        <dbReference type="ARBA" id="ARBA00022741"/>
    </source>
</evidence>
<evidence type="ECO:0000256" key="3">
    <source>
        <dbReference type="ARBA" id="ARBA00022806"/>
    </source>
</evidence>
<dbReference type="PANTHER" id="PTHR11070:SF23">
    <property type="entry name" value="RECBCD ENZYME SUBUNIT RECB"/>
    <property type="match status" value="1"/>
</dbReference>
<dbReference type="PANTHER" id="PTHR11070">
    <property type="entry name" value="UVRD / RECB / PCRA DNA HELICASE FAMILY MEMBER"/>
    <property type="match status" value="1"/>
</dbReference>
<evidence type="ECO:0000313" key="8">
    <source>
        <dbReference type="Proteomes" id="UP000254802"/>
    </source>
</evidence>
<keyword evidence="4 5" id="KW-0067">ATP-binding</keyword>